<dbReference type="SMART" id="SM00382">
    <property type="entry name" value="AAA"/>
    <property type="match status" value="2"/>
</dbReference>
<feature type="domain" description="Clp ATPase C-terminal" evidence="7">
    <location>
        <begin position="493"/>
        <end position="582"/>
    </location>
</feature>
<gene>
    <name evidence="8" type="ORF">DI536_31405</name>
</gene>
<feature type="coiled-coil region" evidence="4">
    <location>
        <begin position="682"/>
        <end position="725"/>
    </location>
</feature>
<evidence type="ECO:0000313" key="9">
    <source>
        <dbReference type="Proteomes" id="UP000249061"/>
    </source>
</evidence>
<dbReference type="SUPFAM" id="SSF52540">
    <property type="entry name" value="P-loop containing nucleoside triphosphate hydrolases"/>
    <property type="match status" value="2"/>
</dbReference>
<keyword evidence="2" id="KW-0067">ATP-binding</keyword>
<dbReference type="InterPro" id="IPR027417">
    <property type="entry name" value="P-loop_NTPase"/>
</dbReference>
<evidence type="ECO:0000259" key="6">
    <source>
        <dbReference type="SMART" id="SM00937"/>
    </source>
</evidence>
<dbReference type="GO" id="GO:0005737">
    <property type="term" value="C:cytoplasm"/>
    <property type="evidence" value="ECO:0007669"/>
    <property type="project" value="TreeGrafter"/>
</dbReference>
<evidence type="ECO:0000259" key="7">
    <source>
        <dbReference type="SMART" id="SM01086"/>
    </source>
</evidence>
<feature type="domain" description="AAA+ ATPase" evidence="5">
    <location>
        <begin position="320"/>
        <end position="479"/>
    </location>
</feature>
<dbReference type="Gene3D" id="1.10.8.60">
    <property type="match status" value="2"/>
</dbReference>
<keyword evidence="4" id="KW-0175">Coiled coil</keyword>
<dbReference type="Pfam" id="PF07724">
    <property type="entry name" value="AAA_2"/>
    <property type="match status" value="1"/>
</dbReference>
<dbReference type="Gene3D" id="3.40.50.300">
    <property type="entry name" value="P-loop containing nucleotide triphosphate hydrolases"/>
    <property type="match status" value="2"/>
</dbReference>
<evidence type="ECO:0000256" key="2">
    <source>
        <dbReference type="ARBA" id="ARBA00022840"/>
    </source>
</evidence>
<protein>
    <submittedName>
        <fullName evidence="8">AAA family ATPase</fullName>
    </submittedName>
</protein>
<comment type="caution">
    <text evidence="8">The sequence shown here is derived from an EMBL/GenBank/DDBJ whole genome shotgun (WGS) entry which is preliminary data.</text>
</comment>
<dbReference type="SMART" id="SM01086">
    <property type="entry name" value="ClpB_D2-small"/>
    <property type="match status" value="1"/>
</dbReference>
<evidence type="ECO:0000256" key="1">
    <source>
        <dbReference type="ARBA" id="ARBA00022741"/>
    </source>
</evidence>
<dbReference type="InterPro" id="IPR005139">
    <property type="entry name" value="PCRF"/>
</dbReference>
<sequence length="944" mass="103296">MAKKTRQSDRDSAATLVERDLTALATARTLPEGYGLDQTAAELATLLTRGGKAPLLAGDAGVGKSAIVQELARRIVQGNVPEGLLNARVLEMTAAGIFARTSTPKGAAELLEEFLDDTATKHANTILFMRDVGQVRGSSLVPVLIRALRTGRLRFIFETDARAATELLRSDEALAEKLHLFVVNEPPLERARWILGRVAEELEVEQGLPIDASACDMALRLSVKFLLAQRLPRKAIELLRETVTETAGAAKERVTSEDVLARFCNSTRLPRFMADDTLPLDLDEVGRFFGTRLLGQTDAVAAVLRSVALLKAGLNNPRRPLGVFLFAGPTGVGKTHLAKLLAEYLFGSADRLVRLNMADYPDFGDEQVLFGNAWAQTLSGKRGELTRLLDGRVFTVLLLDEFEKAHAKCHDRFLQLFDEGAFINAAGETVPCNNTLIVCTSNVGAEVYRAEPIGFASRRGDDELLSEIDRRIANTFRPEFLNRFDGLCHFRPLGKVEIRRIAQREVGRVLEREGIRARQLDVEVAPEVVELLVERGYSPSHGARFLQREIEKTLTAALAVEIARRPLPAGTPVKVVAHKGTVHAVAEPRVTREREATAQAQLPAAGASVTRKRLDQKALVGEAEALFGRAAGVASAARRPELESKRRELLAVSQAPGFWDDGERAAAVLRNFRAIDAQLGEMDRLRELCQVARRRARDAKGEIQLAAAVRAVEEAAREVRLAEARVAAGGAKDVDDAWLEIQAAHDGASGDAWTQELVTLYLGWAERRGYEAKVIAESTEPARAVLHLHGPGVFGFLSGERGTHRRIDDDARLSAYVRLYLPSSAPVEAPDTLSLEGREVKRRAGRFVEKVGTEVSARDEKTGREISLHGSLPTLELQSLTVALMASQGEGGDEVRRYFVGKSPRVEDPRTGEGSPRVKDVMRGEIDLFIAAWITRPPDSVEVV</sequence>
<dbReference type="InterPro" id="IPR003593">
    <property type="entry name" value="AAA+_ATPase"/>
</dbReference>
<dbReference type="Pfam" id="PF10431">
    <property type="entry name" value="ClpB_D2-small"/>
    <property type="match status" value="1"/>
</dbReference>
<organism evidence="8 9">
    <name type="scientific">Archangium gephyra</name>
    <dbReference type="NCBI Taxonomy" id="48"/>
    <lineage>
        <taxon>Bacteria</taxon>
        <taxon>Pseudomonadati</taxon>
        <taxon>Myxococcota</taxon>
        <taxon>Myxococcia</taxon>
        <taxon>Myxococcales</taxon>
        <taxon>Cystobacterineae</taxon>
        <taxon>Archangiaceae</taxon>
        <taxon>Archangium</taxon>
    </lineage>
</organism>
<dbReference type="PRINTS" id="PR00300">
    <property type="entry name" value="CLPPROTEASEA"/>
</dbReference>
<dbReference type="GO" id="GO:0006415">
    <property type="term" value="P:translational termination"/>
    <property type="evidence" value="ECO:0007669"/>
    <property type="project" value="InterPro"/>
</dbReference>
<reference evidence="8 9" key="1">
    <citation type="submission" date="2017-08" db="EMBL/GenBank/DDBJ databases">
        <title>Infants hospitalized years apart are colonized by the same room-sourced microbial strains.</title>
        <authorList>
            <person name="Brooks B."/>
            <person name="Olm M.R."/>
            <person name="Firek B.A."/>
            <person name="Baker R."/>
            <person name="Thomas B.C."/>
            <person name="Morowitz M.J."/>
            <person name="Banfield J.F."/>
        </authorList>
    </citation>
    <scope>NUCLEOTIDE SEQUENCE [LARGE SCALE GENOMIC DNA]</scope>
    <source>
        <strain evidence="8">S2_003_000_R2_14</strain>
    </source>
</reference>
<dbReference type="GO" id="GO:0034605">
    <property type="term" value="P:cellular response to heat"/>
    <property type="evidence" value="ECO:0007669"/>
    <property type="project" value="TreeGrafter"/>
</dbReference>
<feature type="domain" description="AAA+ ATPase" evidence="5">
    <location>
        <begin position="50"/>
        <end position="208"/>
    </location>
</feature>
<dbReference type="InterPro" id="IPR050130">
    <property type="entry name" value="ClpA_ClpB"/>
</dbReference>
<evidence type="ECO:0000256" key="3">
    <source>
        <dbReference type="ARBA" id="ARBA00023186"/>
    </source>
</evidence>
<dbReference type="AlphaFoldDB" id="A0A2W5SRT5"/>
<dbReference type="PANTHER" id="PTHR11638:SF18">
    <property type="entry name" value="HEAT SHOCK PROTEIN 104"/>
    <property type="match status" value="1"/>
</dbReference>
<dbReference type="InterPro" id="IPR019489">
    <property type="entry name" value="Clp_ATPase_C"/>
</dbReference>
<dbReference type="InterPro" id="IPR003959">
    <property type="entry name" value="ATPase_AAA_core"/>
</dbReference>
<evidence type="ECO:0000259" key="5">
    <source>
        <dbReference type="SMART" id="SM00382"/>
    </source>
</evidence>
<accession>A0A2W5SRT5</accession>
<dbReference type="SMART" id="SM00937">
    <property type="entry name" value="PCRF"/>
    <property type="match status" value="1"/>
</dbReference>
<dbReference type="Pfam" id="PF03462">
    <property type="entry name" value="PCRF"/>
    <property type="match status" value="1"/>
</dbReference>
<keyword evidence="1" id="KW-0547">Nucleotide-binding</keyword>
<feature type="domain" description="Peptide chain release factor" evidence="6">
    <location>
        <begin position="702"/>
        <end position="800"/>
    </location>
</feature>
<dbReference type="InterPro" id="IPR045853">
    <property type="entry name" value="Pep_chain_release_fac_I_sf"/>
</dbReference>
<keyword evidence="3" id="KW-0143">Chaperone</keyword>
<evidence type="ECO:0000313" key="8">
    <source>
        <dbReference type="EMBL" id="PZR05969.1"/>
    </source>
</evidence>
<dbReference type="GO" id="GO:0016887">
    <property type="term" value="F:ATP hydrolysis activity"/>
    <property type="evidence" value="ECO:0007669"/>
    <property type="project" value="InterPro"/>
</dbReference>
<dbReference type="CDD" id="cd19499">
    <property type="entry name" value="RecA-like_ClpB_Hsp104-like"/>
    <property type="match status" value="1"/>
</dbReference>
<dbReference type="Proteomes" id="UP000249061">
    <property type="component" value="Unassembled WGS sequence"/>
</dbReference>
<dbReference type="EMBL" id="QFQP01000041">
    <property type="protein sequence ID" value="PZR05969.1"/>
    <property type="molecule type" value="Genomic_DNA"/>
</dbReference>
<name>A0A2W5SRT5_9BACT</name>
<dbReference type="Gene3D" id="3.30.70.1660">
    <property type="match status" value="1"/>
</dbReference>
<dbReference type="SUPFAM" id="SSF75620">
    <property type="entry name" value="Release factor"/>
    <property type="match status" value="1"/>
</dbReference>
<dbReference type="PANTHER" id="PTHR11638">
    <property type="entry name" value="ATP-DEPENDENT CLP PROTEASE"/>
    <property type="match status" value="1"/>
</dbReference>
<proteinExistence type="predicted"/>
<dbReference type="GO" id="GO:0005524">
    <property type="term" value="F:ATP binding"/>
    <property type="evidence" value="ECO:0007669"/>
    <property type="project" value="UniProtKB-KW"/>
</dbReference>
<dbReference type="InterPro" id="IPR001270">
    <property type="entry name" value="ClpA/B"/>
</dbReference>
<evidence type="ECO:0000256" key="4">
    <source>
        <dbReference type="SAM" id="Coils"/>
    </source>
</evidence>